<keyword evidence="3" id="KW-0418">Kinase</keyword>
<dbReference type="InterPro" id="IPR012893">
    <property type="entry name" value="HipA-like_C"/>
</dbReference>
<evidence type="ECO:0000259" key="4">
    <source>
        <dbReference type="Pfam" id="PF07804"/>
    </source>
</evidence>
<evidence type="ECO:0000259" key="5">
    <source>
        <dbReference type="Pfam" id="PF13657"/>
    </source>
</evidence>
<dbReference type="Proteomes" id="UP000199169">
    <property type="component" value="Unassembled WGS sequence"/>
</dbReference>
<sequence length="452" mass="50244">MTPVVQRRGNTQPIGVWLGEAARSVGTLGFASQGQRQSSMFQYDQAWLADPSRFEISPDLPLTPDRQFRKAPGRHDSVFHFAIADTEPDGWGCRVIARDHAQRLKQAASMGETVASRALTEMDYLLGVDDISRIGALRLRDADGRFVRAIEDGQRGTPPLLELADILNASHAVERGTETERDLRYLRGRGTSLGGMRPKCTVIDEDGHLAIGKFPSIHDHRAVTKGEVLALRLATLAGIDAAQARVVPSDGVPVALVRRFDRVAGGRVPYLSATAMLQASRDHEHAYTEIAERILSVAPDARRDLAELWRRIVFNMLITNVDDHLHNHGFLHVGHGQWQLAPAFDLNPFPDKERELKTWLTEESGPTGSVDDALAAAPYFHLQPDTALRILGEVVRAVSQWREVAKSPGVDMTSQEVDAFEPAFEHEELRLARRRLSRIGVQSEIEQKKRAR</sequence>
<evidence type="ECO:0000256" key="1">
    <source>
        <dbReference type="ARBA" id="ARBA00010164"/>
    </source>
</evidence>
<dbReference type="AlphaFoldDB" id="A0A1A8XE43"/>
<dbReference type="EMBL" id="FLQX01000005">
    <property type="protein sequence ID" value="SBT03445.1"/>
    <property type="molecule type" value="Genomic_DNA"/>
</dbReference>
<feature type="domain" description="HipA N-terminal subdomain 1" evidence="5">
    <location>
        <begin position="23"/>
        <end position="102"/>
    </location>
</feature>
<evidence type="ECO:0008006" key="8">
    <source>
        <dbReference type="Google" id="ProtNLM"/>
    </source>
</evidence>
<feature type="domain" description="HipA-like C-terminal" evidence="4">
    <location>
        <begin position="191"/>
        <end position="400"/>
    </location>
</feature>
<dbReference type="InterPro" id="IPR017508">
    <property type="entry name" value="HipA_N1"/>
</dbReference>
<dbReference type="InterPro" id="IPR052028">
    <property type="entry name" value="HipA_Ser/Thr_kinase"/>
</dbReference>
<evidence type="ECO:0000256" key="3">
    <source>
        <dbReference type="ARBA" id="ARBA00022777"/>
    </source>
</evidence>
<dbReference type="Pfam" id="PF13657">
    <property type="entry name" value="Couple_hipA"/>
    <property type="match status" value="1"/>
</dbReference>
<keyword evidence="7" id="KW-1185">Reference proteome</keyword>
<organism evidence="6 7">
    <name type="scientific">Candidatus Accumulibacter aalborgensis</name>
    <dbReference type="NCBI Taxonomy" id="1860102"/>
    <lineage>
        <taxon>Bacteria</taxon>
        <taxon>Pseudomonadati</taxon>
        <taxon>Pseudomonadota</taxon>
        <taxon>Betaproteobacteria</taxon>
        <taxon>Candidatus Accumulibacter</taxon>
    </lineage>
</organism>
<dbReference type="STRING" id="1860102.ACCAA_1020015"/>
<protein>
    <recommendedName>
        <fullName evidence="8">HipA domain protein</fullName>
    </recommendedName>
</protein>
<gene>
    <name evidence="6" type="ORF">ACCAA_1020015</name>
</gene>
<name>A0A1A8XE43_9PROT</name>
<dbReference type="Pfam" id="PF07804">
    <property type="entry name" value="HipA_C"/>
    <property type="match status" value="1"/>
</dbReference>
<reference evidence="6 7" key="1">
    <citation type="submission" date="2016-06" db="EMBL/GenBank/DDBJ databases">
        <authorList>
            <person name="Kjaerup R.B."/>
            <person name="Dalgaard T.S."/>
            <person name="Juul-Madsen H.R."/>
        </authorList>
    </citation>
    <scope>NUCLEOTIDE SEQUENCE [LARGE SCALE GENOMIC DNA]</scope>
    <source>
        <strain evidence="6">3</strain>
    </source>
</reference>
<dbReference type="PANTHER" id="PTHR37419:SF8">
    <property type="entry name" value="TOXIN YJJJ"/>
    <property type="match status" value="1"/>
</dbReference>
<comment type="similarity">
    <text evidence="1">Belongs to the HipA Ser/Thr kinase family.</text>
</comment>
<evidence type="ECO:0000313" key="6">
    <source>
        <dbReference type="EMBL" id="SBT03445.1"/>
    </source>
</evidence>
<keyword evidence="2" id="KW-0808">Transferase</keyword>
<evidence type="ECO:0000256" key="2">
    <source>
        <dbReference type="ARBA" id="ARBA00022679"/>
    </source>
</evidence>
<proteinExistence type="inferred from homology"/>
<evidence type="ECO:0000313" key="7">
    <source>
        <dbReference type="Proteomes" id="UP000199169"/>
    </source>
</evidence>
<dbReference type="PANTHER" id="PTHR37419">
    <property type="entry name" value="SERINE/THREONINE-PROTEIN KINASE TOXIN HIPA"/>
    <property type="match status" value="1"/>
</dbReference>
<accession>A0A1A8XE43</accession>
<dbReference type="GO" id="GO:0005829">
    <property type="term" value="C:cytosol"/>
    <property type="evidence" value="ECO:0007669"/>
    <property type="project" value="TreeGrafter"/>
</dbReference>
<dbReference type="Gene3D" id="1.10.1070.20">
    <property type="match status" value="1"/>
</dbReference>
<dbReference type="GO" id="GO:0004674">
    <property type="term" value="F:protein serine/threonine kinase activity"/>
    <property type="evidence" value="ECO:0007669"/>
    <property type="project" value="TreeGrafter"/>
</dbReference>